<feature type="coiled-coil region" evidence="1">
    <location>
        <begin position="38"/>
        <end position="72"/>
    </location>
</feature>
<sequence length="167" mass="19342">MYIPPQLRRIEWRRFYAGFILGAIAGYVLFVFMNDQLHEHFEEENIQLSSELSALEAKYEGLLDSEKEADKEKKQVLTIQEVRPNFSNAKELQIDKLTQHQLSSMVKDQLQSITGENIEDIAQQSDLIISTLENKSFEVEDFKYKLTVERLIITTQVTLLLSISLDS</sequence>
<dbReference type="Proteomes" id="UP001596494">
    <property type="component" value="Unassembled WGS sequence"/>
</dbReference>
<dbReference type="InterPro" id="IPR048198">
    <property type="entry name" value="YtrI"/>
</dbReference>
<accession>A0ABW2K115</accession>
<keyword evidence="2" id="KW-0472">Membrane</keyword>
<comment type="caution">
    <text evidence="4">The sequence shown here is derived from an EMBL/GenBank/DDBJ whole genome shotgun (WGS) entry which is preliminary data.</text>
</comment>
<dbReference type="EMBL" id="JBHTBY010000005">
    <property type="protein sequence ID" value="MFC7320329.1"/>
    <property type="molecule type" value="Genomic_DNA"/>
</dbReference>
<evidence type="ECO:0000259" key="3">
    <source>
        <dbReference type="Pfam" id="PF26347"/>
    </source>
</evidence>
<evidence type="ECO:0000313" key="5">
    <source>
        <dbReference type="Proteomes" id="UP001596494"/>
    </source>
</evidence>
<feature type="domain" description="Sporulation membrane protein YtrI C-terminal" evidence="3">
    <location>
        <begin position="80"/>
        <end position="163"/>
    </location>
</feature>
<evidence type="ECO:0000256" key="1">
    <source>
        <dbReference type="SAM" id="Coils"/>
    </source>
</evidence>
<reference evidence="5" key="1">
    <citation type="journal article" date="2019" name="Int. J. Syst. Evol. Microbiol.">
        <title>The Global Catalogue of Microorganisms (GCM) 10K type strain sequencing project: providing services to taxonomists for standard genome sequencing and annotation.</title>
        <authorList>
            <consortium name="The Broad Institute Genomics Platform"/>
            <consortium name="The Broad Institute Genome Sequencing Center for Infectious Disease"/>
            <person name="Wu L."/>
            <person name="Ma J."/>
        </authorList>
    </citation>
    <scope>NUCLEOTIDE SEQUENCE [LARGE SCALE GENOMIC DNA]</scope>
    <source>
        <strain evidence="5">CCUG 73951</strain>
    </source>
</reference>
<dbReference type="InterPro" id="IPR058620">
    <property type="entry name" value="YtrI_C"/>
</dbReference>
<dbReference type="NCBIfam" id="NF041479">
    <property type="entry name" value="spor_membprot_YtrI"/>
    <property type="match status" value="1"/>
</dbReference>
<dbReference type="RefSeq" id="WP_289214658.1">
    <property type="nucleotide sequence ID" value="NZ_JAPVRC010000001.1"/>
</dbReference>
<organism evidence="4 5">
    <name type="scientific">Halobacillus campisalis</name>
    <dbReference type="NCBI Taxonomy" id="435909"/>
    <lineage>
        <taxon>Bacteria</taxon>
        <taxon>Bacillati</taxon>
        <taxon>Bacillota</taxon>
        <taxon>Bacilli</taxon>
        <taxon>Bacillales</taxon>
        <taxon>Bacillaceae</taxon>
        <taxon>Halobacillus</taxon>
    </lineage>
</organism>
<proteinExistence type="predicted"/>
<name>A0ABW2K115_9BACI</name>
<keyword evidence="1" id="KW-0175">Coiled coil</keyword>
<keyword evidence="2" id="KW-0812">Transmembrane</keyword>
<gene>
    <name evidence="4" type="primary">ytrI</name>
    <name evidence="4" type="ORF">ACFQMN_05515</name>
</gene>
<keyword evidence="2" id="KW-1133">Transmembrane helix</keyword>
<evidence type="ECO:0000256" key="2">
    <source>
        <dbReference type="SAM" id="Phobius"/>
    </source>
</evidence>
<feature type="transmembrane region" description="Helical" evidence="2">
    <location>
        <begin position="15"/>
        <end position="33"/>
    </location>
</feature>
<dbReference type="Pfam" id="PF26347">
    <property type="entry name" value="YtrI_sporulation"/>
    <property type="match status" value="1"/>
</dbReference>
<protein>
    <submittedName>
        <fullName evidence="4">Sporulation membrane protein YtrI</fullName>
    </submittedName>
</protein>
<evidence type="ECO:0000313" key="4">
    <source>
        <dbReference type="EMBL" id="MFC7320329.1"/>
    </source>
</evidence>
<keyword evidence="5" id="KW-1185">Reference proteome</keyword>